<evidence type="ECO:0000256" key="1">
    <source>
        <dbReference type="SAM" id="MobiDB-lite"/>
    </source>
</evidence>
<feature type="domain" description="Retrotransposon gag" evidence="2">
    <location>
        <begin position="95"/>
        <end position="188"/>
    </location>
</feature>
<dbReference type="EMBL" id="JAFEMO010000003">
    <property type="protein sequence ID" value="KAH7573435.1"/>
    <property type="molecule type" value="Genomic_DNA"/>
</dbReference>
<sequence length="629" mass="72325">MQNLTAIVEQAINIQRNGIEHTNGARDKMSLVFERENHSSSYGGSDNFRQPARCQRRPQHWEDRIVQEFLDWVDSIESYFDWKEVPQNRKVKLVGAKLRGPASTWWKHYQNDWEIRGKGKVRSWDKMKEKLKAQFLPRDYEEALYQRVQNLWQRDKTVKEYTQEFHRITLRSNLVETETQLEAKLNRGSSKKFGAERSRDAMSKANNSTRGGRATAPIRPNAIGGRATQTRDNTQRQRVIKCYRCKLCNLMIDGGSSENLVSQEMVEKLNLKTIKHPQPYRILWFNKKNEYPWMLATFFLDALGNLIEKQSIMVTKILTFYMGKKKFVLKPMRDDDAAKKGDEFAASLLGLHDFVEESMQSGVFYVLVGKEEMQPQIVSEAVKGLLDEFQDESQSEEQKQNIYSRFYISGRDIAALFIDCGTDSQNCTLVVPINNSQPIVYPTLETAENFYSLIDSFGMEVIVDQIKVPHPHYPSTRVSVQVPNIGIHFSPARYHRLIELLNILYAAMESCGQPTVDNSQAELAPWNLADLATDARVLVWGEELDGLAANTDSMRQNRMSMLCKVLKLQLYNLDYRALSRLDSKQQMIGHEALIIEQTVRERDTRKVTDAGGTKISDANRCGFVGFQVT</sequence>
<evidence type="ECO:0000259" key="2">
    <source>
        <dbReference type="Pfam" id="PF03732"/>
    </source>
</evidence>
<proteinExistence type="predicted"/>
<dbReference type="PANTHER" id="PTHR45523">
    <property type="entry name" value="TETRATRICOPEPTIDE REPEAT (TPR)-CONTAINING PROTEIN-RELATED"/>
    <property type="match status" value="1"/>
</dbReference>
<organism evidence="3 4">
    <name type="scientific">Xanthoceras sorbifolium</name>
    <dbReference type="NCBI Taxonomy" id="99658"/>
    <lineage>
        <taxon>Eukaryota</taxon>
        <taxon>Viridiplantae</taxon>
        <taxon>Streptophyta</taxon>
        <taxon>Embryophyta</taxon>
        <taxon>Tracheophyta</taxon>
        <taxon>Spermatophyta</taxon>
        <taxon>Magnoliopsida</taxon>
        <taxon>eudicotyledons</taxon>
        <taxon>Gunneridae</taxon>
        <taxon>Pentapetalae</taxon>
        <taxon>rosids</taxon>
        <taxon>malvids</taxon>
        <taxon>Sapindales</taxon>
        <taxon>Sapindaceae</taxon>
        <taxon>Xanthoceroideae</taxon>
        <taxon>Xanthoceras</taxon>
    </lineage>
</organism>
<feature type="compositionally biased region" description="Basic and acidic residues" evidence="1">
    <location>
        <begin position="193"/>
        <end position="202"/>
    </location>
</feature>
<protein>
    <recommendedName>
        <fullName evidence="2">Retrotransposon gag domain-containing protein</fullName>
    </recommendedName>
</protein>
<evidence type="ECO:0000313" key="3">
    <source>
        <dbReference type="EMBL" id="KAH7573435.1"/>
    </source>
</evidence>
<dbReference type="CDD" id="cd00303">
    <property type="entry name" value="retropepsin_like"/>
    <property type="match status" value="1"/>
</dbReference>
<dbReference type="Pfam" id="PF03732">
    <property type="entry name" value="Retrotrans_gag"/>
    <property type="match status" value="1"/>
</dbReference>
<gene>
    <name evidence="3" type="ORF">JRO89_XS03G0148100</name>
</gene>
<name>A0ABQ8I9Z3_9ROSI</name>
<dbReference type="InterPro" id="IPR005162">
    <property type="entry name" value="Retrotrans_gag_dom"/>
</dbReference>
<dbReference type="PANTHER" id="PTHR45523:SF2">
    <property type="entry name" value="OS02G0470600 PROTEIN"/>
    <property type="match status" value="1"/>
</dbReference>
<comment type="caution">
    <text evidence="3">The sequence shown here is derived from an EMBL/GenBank/DDBJ whole genome shotgun (WGS) entry which is preliminary data.</text>
</comment>
<accession>A0ABQ8I9Z3</accession>
<keyword evidence="4" id="KW-1185">Reference proteome</keyword>
<dbReference type="Proteomes" id="UP000827721">
    <property type="component" value="Unassembled WGS sequence"/>
</dbReference>
<feature type="region of interest" description="Disordered" evidence="1">
    <location>
        <begin position="189"/>
        <end position="231"/>
    </location>
</feature>
<evidence type="ECO:0000313" key="4">
    <source>
        <dbReference type="Proteomes" id="UP000827721"/>
    </source>
</evidence>
<reference evidence="3 4" key="1">
    <citation type="submission" date="2021-02" db="EMBL/GenBank/DDBJ databases">
        <title>Plant Genome Project.</title>
        <authorList>
            <person name="Zhang R.-G."/>
        </authorList>
    </citation>
    <scope>NUCLEOTIDE SEQUENCE [LARGE SCALE GENOMIC DNA]</scope>
    <source>
        <tissue evidence="3">Leaves</tissue>
    </source>
</reference>